<dbReference type="FunFam" id="3.30.565.10:FF:000006">
    <property type="entry name" value="Sensor histidine kinase WalK"/>
    <property type="match status" value="1"/>
</dbReference>
<dbReference type="InterPro" id="IPR036097">
    <property type="entry name" value="HisK_dim/P_sf"/>
</dbReference>
<evidence type="ECO:0000256" key="1">
    <source>
        <dbReference type="ARBA" id="ARBA00000085"/>
    </source>
</evidence>
<dbReference type="InterPro" id="IPR052162">
    <property type="entry name" value="Sensor_kinase/Photoreceptor"/>
</dbReference>
<dbReference type="EMBL" id="CP100355">
    <property type="protein sequence ID" value="UTF54028.1"/>
    <property type="molecule type" value="Genomic_DNA"/>
</dbReference>
<proteinExistence type="predicted"/>
<dbReference type="Pfam" id="PF00512">
    <property type="entry name" value="HisKA"/>
    <property type="match status" value="1"/>
</dbReference>
<keyword evidence="7" id="KW-0067">ATP-binding</keyword>
<evidence type="ECO:0000256" key="4">
    <source>
        <dbReference type="ARBA" id="ARBA00022679"/>
    </source>
</evidence>
<dbReference type="AlphaFoldDB" id="A0A9E7SXD5"/>
<dbReference type="EC" id="2.7.13.3" evidence="2"/>
<dbReference type="KEGG" id="sawl:NGM29_01705"/>
<evidence type="ECO:0000256" key="5">
    <source>
        <dbReference type="ARBA" id="ARBA00022777"/>
    </source>
</evidence>
<dbReference type="PRINTS" id="PR00344">
    <property type="entry name" value="BCTRLSENSOR"/>
</dbReference>
<organism evidence="7 8">
    <name type="scientific">Natronosalvus rutilus</name>
    <dbReference type="NCBI Taxonomy" id="2953753"/>
    <lineage>
        <taxon>Archaea</taxon>
        <taxon>Methanobacteriati</taxon>
        <taxon>Methanobacteriota</taxon>
        <taxon>Stenosarchaea group</taxon>
        <taxon>Halobacteria</taxon>
        <taxon>Halobacteriales</taxon>
        <taxon>Natrialbaceae</taxon>
        <taxon>Natronosalvus</taxon>
    </lineage>
</organism>
<keyword evidence="4" id="KW-0808">Transferase</keyword>
<dbReference type="SMART" id="SM00387">
    <property type="entry name" value="HATPase_c"/>
    <property type="match status" value="1"/>
</dbReference>
<dbReference type="SMART" id="SM00388">
    <property type="entry name" value="HisKA"/>
    <property type="match status" value="1"/>
</dbReference>
<dbReference type="Pfam" id="PF02518">
    <property type="entry name" value="HATPase_c"/>
    <property type="match status" value="1"/>
</dbReference>
<dbReference type="InterPro" id="IPR005467">
    <property type="entry name" value="His_kinase_dom"/>
</dbReference>
<dbReference type="SUPFAM" id="SSF55874">
    <property type="entry name" value="ATPase domain of HSP90 chaperone/DNA topoisomerase II/histidine kinase"/>
    <property type="match status" value="1"/>
</dbReference>
<protein>
    <recommendedName>
        <fullName evidence="2">histidine kinase</fullName>
        <ecNumber evidence="2">2.7.13.3</ecNumber>
    </recommendedName>
</protein>
<dbReference type="GO" id="GO:0000155">
    <property type="term" value="F:phosphorelay sensor kinase activity"/>
    <property type="evidence" value="ECO:0007669"/>
    <property type="project" value="InterPro"/>
</dbReference>
<keyword evidence="5" id="KW-0418">Kinase</keyword>
<dbReference type="InterPro" id="IPR036890">
    <property type="entry name" value="HATPase_C_sf"/>
</dbReference>
<evidence type="ECO:0000313" key="7">
    <source>
        <dbReference type="EMBL" id="UTF54028.1"/>
    </source>
</evidence>
<dbReference type="GeneID" id="73288721"/>
<accession>A0A9E7SXD5</accession>
<comment type="catalytic activity">
    <reaction evidence="1">
        <text>ATP + protein L-histidine = ADP + protein N-phospho-L-histidine.</text>
        <dbReference type="EC" id="2.7.13.3"/>
    </reaction>
</comment>
<dbReference type="RefSeq" id="WP_254158538.1">
    <property type="nucleotide sequence ID" value="NZ_CP100355.1"/>
</dbReference>
<evidence type="ECO:0000256" key="3">
    <source>
        <dbReference type="ARBA" id="ARBA00022553"/>
    </source>
</evidence>
<keyword evidence="7" id="KW-0547">Nucleotide-binding</keyword>
<sequence length="383" mass="43507">MSNLNRVERRRSESRVQLLISQERNRAAVRHLLEDRYEVLTDESVVEADAYLVDDFSFPDYHAALEERVEASNPAFCPVVLVRRERTNPRIVLPDPEENDDSLLVDEIVTAPIECEPLVRQLNSLLARRQQSLELMHSVTRLEESNRALEQFAYAASHDLQEPLRMVSSYLQLIERRYGDDLDEDGEEFLEYAVDGAERMHRMIKALLEYSRVDTESGSFEPVDLETVVENVRSDLRMKIGESQAEVSVDPLPMVRGDAEQLRQLFQNLLSNALEYTDEESPTIRIAAEADGERCQVSVTDDGLGISPENQDRIFDVFERLHTRDEHPGTGIGLALCKRIVDRHDGRIWVESEPGEGSTFTFTLPLADESAESEAASKSETAD</sequence>
<dbReference type="PANTHER" id="PTHR43304:SF1">
    <property type="entry name" value="PAC DOMAIN-CONTAINING PROTEIN"/>
    <property type="match status" value="1"/>
</dbReference>
<dbReference type="PROSITE" id="PS50109">
    <property type="entry name" value="HIS_KIN"/>
    <property type="match status" value="1"/>
</dbReference>
<dbReference type="Gene3D" id="3.30.565.10">
    <property type="entry name" value="Histidine kinase-like ATPase, C-terminal domain"/>
    <property type="match status" value="1"/>
</dbReference>
<dbReference type="GO" id="GO:0005524">
    <property type="term" value="F:ATP binding"/>
    <property type="evidence" value="ECO:0007669"/>
    <property type="project" value="UniProtKB-KW"/>
</dbReference>
<dbReference type="CDD" id="cd00082">
    <property type="entry name" value="HisKA"/>
    <property type="match status" value="1"/>
</dbReference>
<dbReference type="InterPro" id="IPR003661">
    <property type="entry name" value="HisK_dim/P_dom"/>
</dbReference>
<keyword evidence="3" id="KW-0597">Phosphoprotein</keyword>
<dbReference type="InterPro" id="IPR003594">
    <property type="entry name" value="HATPase_dom"/>
</dbReference>
<evidence type="ECO:0000313" key="8">
    <source>
        <dbReference type="Proteomes" id="UP001056855"/>
    </source>
</evidence>
<keyword evidence="8" id="KW-1185">Reference proteome</keyword>
<dbReference type="Gene3D" id="1.10.287.130">
    <property type="match status" value="1"/>
</dbReference>
<gene>
    <name evidence="7" type="ORF">NGM29_01705</name>
</gene>
<evidence type="ECO:0000256" key="2">
    <source>
        <dbReference type="ARBA" id="ARBA00012438"/>
    </source>
</evidence>
<feature type="domain" description="Histidine kinase" evidence="6">
    <location>
        <begin position="155"/>
        <end position="368"/>
    </location>
</feature>
<reference evidence="7" key="1">
    <citation type="submission" date="2022-06" db="EMBL/GenBank/DDBJ databases">
        <title>Diverse halophilic archaea isolated from saline environments.</title>
        <authorList>
            <person name="Cui H.-L."/>
        </authorList>
    </citation>
    <scope>NUCLEOTIDE SEQUENCE</scope>
    <source>
        <strain evidence="7">WLHS1</strain>
    </source>
</reference>
<name>A0A9E7SXD5_9EURY</name>
<evidence type="ECO:0000259" key="6">
    <source>
        <dbReference type="PROSITE" id="PS50109"/>
    </source>
</evidence>
<dbReference type="SUPFAM" id="SSF47384">
    <property type="entry name" value="Homodimeric domain of signal transducing histidine kinase"/>
    <property type="match status" value="1"/>
</dbReference>
<dbReference type="InterPro" id="IPR004358">
    <property type="entry name" value="Sig_transdc_His_kin-like_C"/>
</dbReference>
<dbReference type="PANTHER" id="PTHR43304">
    <property type="entry name" value="PHYTOCHROME-LIKE PROTEIN CPH1"/>
    <property type="match status" value="1"/>
</dbReference>
<dbReference type="Proteomes" id="UP001056855">
    <property type="component" value="Chromosome"/>
</dbReference>